<organism evidence="5 6">
    <name type="scientific">Microlunatus parietis</name>
    <dbReference type="NCBI Taxonomy" id="682979"/>
    <lineage>
        <taxon>Bacteria</taxon>
        <taxon>Bacillati</taxon>
        <taxon>Actinomycetota</taxon>
        <taxon>Actinomycetes</taxon>
        <taxon>Propionibacteriales</taxon>
        <taxon>Propionibacteriaceae</taxon>
        <taxon>Microlunatus</taxon>
    </lineage>
</organism>
<reference evidence="5 6" key="1">
    <citation type="submission" date="2020-07" db="EMBL/GenBank/DDBJ databases">
        <title>Sequencing the genomes of 1000 actinobacteria strains.</title>
        <authorList>
            <person name="Klenk H.-P."/>
        </authorList>
    </citation>
    <scope>NUCLEOTIDE SEQUENCE [LARGE SCALE GENOMIC DNA]</scope>
    <source>
        <strain evidence="5 6">DSM 22083</strain>
    </source>
</reference>
<evidence type="ECO:0000256" key="2">
    <source>
        <dbReference type="ARBA" id="ARBA00022679"/>
    </source>
</evidence>
<dbReference type="GO" id="GO:0031388">
    <property type="term" value="P:organic acid phosphorylation"/>
    <property type="evidence" value="ECO:0007669"/>
    <property type="project" value="UniProtKB-UniRule"/>
</dbReference>
<dbReference type="PANTHER" id="PTHR21599">
    <property type="entry name" value="GLYCERATE KINASE"/>
    <property type="match status" value="1"/>
</dbReference>
<dbReference type="NCBIfam" id="TIGR00045">
    <property type="entry name" value="glycerate kinase"/>
    <property type="match status" value="1"/>
</dbReference>
<comment type="similarity">
    <text evidence="1 4">Belongs to the glycerate kinase type-1 family.</text>
</comment>
<keyword evidence="3 4" id="KW-0418">Kinase</keyword>
<dbReference type="InterPro" id="IPR018197">
    <property type="entry name" value="Glycerate_kinase_RE-like"/>
</dbReference>
<keyword evidence="6" id="KW-1185">Reference proteome</keyword>
<sequence length="385" mass="37823">MRIVIAPDKFKGSLTAAEVARALADGLAGAGIETELVPVADGGEGTVEAAVSTGFRAVPVEVPGPLGEPVRARYAIGVPAGGGPETAVIELAAASGLDQLPRGADGRPEFSPLRASSAGTGALIRAALDAGCTELVLGVGGSANTDGGAGLLTELGARLLDPAGRPVPGGGGGLADLARVDLSGLDPRIANTRIVLAADVGNPLLGPSGAAAVFGPQKGATAADIEVLDRALAGYARLVAAALGADPEVLVSAPGAGAAGGVGFAALAVLGARMRPGIDLVCELVGLDRRLAGAAAVITGEGSLDSQSLSGKSPVGVARRARAAGVPRVYAVCGRNQLTADEAAGAGFDHVFALADREPDPDRSMRLAADLLRPIGREIGLALRG</sequence>
<dbReference type="InterPro" id="IPR018193">
    <property type="entry name" value="Glyc_kinase_flavodox-like_fold"/>
</dbReference>
<proteinExistence type="inferred from homology"/>
<name>A0A7Y9I409_9ACTN</name>
<dbReference type="PIRSF" id="PIRSF006078">
    <property type="entry name" value="GlxK"/>
    <property type="match status" value="1"/>
</dbReference>
<dbReference type="Proteomes" id="UP000569914">
    <property type="component" value="Unassembled WGS sequence"/>
</dbReference>
<evidence type="ECO:0000313" key="5">
    <source>
        <dbReference type="EMBL" id="NYE69866.1"/>
    </source>
</evidence>
<evidence type="ECO:0000256" key="3">
    <source>
        <dbReference type="ARBA" id="ARBA00022777"/>
    </source>
</evidence>
<dbReference type="Gene3D" id="3.90.1510.10">
    <property type="entry name" value="Glycerate kinase, domain 2"/>
    <property type="match status" value="1"/>
</dbReference>
<dbReference type="Pfam" id="PF02595">
    <property type="entry name" value="Gly_kinase"/>
    <property type="match status" value="1"/>
</dbReference>
<accession>A0A7Y9I409</accession>
<dbReference type="GO" id="GO:0008887">
    <property type="term" value="F:glycerate kinase activity"/>
    <property type="evidence" value="ECO:0007669"/>
    <property type="project" value="UniProtKB-UniRule"/>
</dbReference>
<evidence type="ECO:0000256" key="4">
    <source>
        <dbReference type="PIRNR" id="PIRNR006078"/>
    </source>
</evidence>
<dbReference type="EMBL" id="JACCBU010000001">
    <property type="protein sequence ID" value="NYE69866.1"/>
    <property type="molecule type" value="Genomic_DNA"/>
</dbReference>
<dbReference type="RefSeq" id="WP_179748918.1">
    <property type="nucleotide sequence ID" value="NZ_JACCBU010000001.1"/>
</dbReference>
<dbReference type="Gene3D" id="3.40.50.10350">
    <property type="entry name" value="Glycerate kinase, domain 1"/>
    <property type="match status" value="1"/>
</dbReference>
<protein>
    <submittedName>
        <fullName evidence="5">Glycerate kinase</fullName>
        <ecNumber evidence="5">2.7.1.31</ecNumber>
    </submittedName>
</protein>
<dbReference type="AlphaFoldDB" id="A0A7Y9I409"/>
<evidence type="ECO:0000313" key="6">
    <source>
        <dbReference type="Proteomes" id="UP000569914"/>
    </source>
</evidence>
<dbReference type="InterPro" id="IPR004381">
    <property type="entry name" value="Glycerate_kinase"/>
</dbReference>
<dbReference type="InterPro" id="IPR036129">
    <property type="entry name" value="Glycerate_kinase_sf"/>
</dbReference>
<dbReference type="EC" id="2.7.1.31" evidence="5"/>
<evidence type="ECO:0000256" key="1">
    <source>
        <dbReference type="ARBA" id="ARBA00006284"/>
    </source>
</evidence>
<keyword evidence="2 4" id="KW-0808">Transferase</keyword>
<dbReference type="PANTHER" id="PTHR21599:SF0">
    <property type="entry name" value="GLYCERATE KINASE"/>
    <property type="match status" value="1"/>
</dbReference>
<gene>
    <name evidence="5" type="ORF">BKA15_001195</name>
</gene>
<comment type="caution">
    <text evidence="5">The sequence shown here is derived from an EMBL/GenBank/DDBJ whole genome shotgun (WGS) entry which is preliminary data.</text>
</comment>
<dbReference type="SUPFAM" id="SSF110738">
    <property type="entry name" value="Glycerate kinase I"/>
    <property type="match status" value="1"/>
</dbReference>